<name>A0A1A8XTJ3_9RHOO</name>
<gene>
    <name evidence="1" type="primary">phaZ</name>
    <name evidence="1" type="ORF">PROAA_2430001</name>
</gene>
<dbReference type="EC" id="3.1.1.75" evidence="1"/>
<proteinExistence type="predicted"/>
<dbReference type="EMBL" id="FLQY01000161">
    <property type="protein sequence ID" value="SBT07847.1"/>
    <property type="molecule type" value="Genomic_DNA"/>
</dbReference>
<dbReference type="SUPFAM" id="SSF53474">
    <property type="entry name" value="alpha/beta-Hydrolases"/>
    <property type="match status" value="1"/>
</dbReference>
<dbReference type="GO" id="GO:0050526">
    <property type="term" value="F:poly(3-hydroxybutyrate) depolymerase activity"/>
    <property type="evidence" value="ECO:0007669"/>
    <property type="project" value="UniProtKB-EC"/>
</dbReference>
<keyword evidence="2" id="KW-1185">Reference proteome</keyword>
<keyword evidence="1" id="KW-0378">Hydrolase</keyword>
<sequence length="369" mass="40313">MPQSFTGRLQHLVFLLVLFVAALHSAWAAKPEQLPALNIDVRETSISGLSSGAFMSVQFQVVYSSIVKGAGIVAGGPYFCSQGSPLRATTQCSCTLDPAHDLCSVSSNSTNVSTLVSDTRQFAAQGLIDDPANLSRQRVLIVSGEKDETVPPQVAAQLSDYYGQLAVRASNRSEVRLSKAAHTMPTVNYGKDCGVAESPYLGKCHYDTAKAILEWVYGPLKKPQQGQALGRFMQFDQRGYLPKDRFTWTTGMDNTGWAYIPEACERGEACRLHVVLHGCRQGQSYLPLRPVSGGGLYYGTTFVRNAGYNRWAESNRIVVLYPQAVSIPGINPNGCWDWWGYTGADFPTKDGVQLKAIRAMVDRITSGRP</sequence>
<protein>
    <submittedName>
        <fullName evidence="1">Poly (3-hydroxybutyrate) depolymerase</fullName>
        <ecNumber evidence="1">3.1.1.75</ecNumber>
    </submittedName>
</protein>
<evidence type="ECO:0000313" key="2">
    <source>
        <dbReference type="Proteomes" id="UP000199600"/>
    </source>
</evidence>
<dbReference type="Gene3D" id="3.40.50.1820">
    <property type="entry name" value="alpha/beta hydrolase"/>
    <property type="match status" value="2"/>
</dbReference>
<dbReference type="PANTHER" id="PTHR42972">
    <property type="entry name" value="TOL-PAL SYSTEM PROTEIN TOLB"/>
    <property type="match status" value="1"/>
</dbReference>
<dbReference type="InterPro" id="IPR029058">
    <property type="entry name" value="AB_hydrolase_fold"/>
</dbReference>
<accession>A0A1A8XTJ3</accession>
<dbReference type="RefSeq" id="WP_186411016.1">
    <property type="nucleotide sequence ID" value="NZ_FLQY01000161.1"/>
</dbReference>
<organism evidence="1 2">
    <name type="scientific">Candidatus Propionivibrio aalborgensis</name>
    <dbReference type="NCBI Taxonomy" id="1860101"/>
    <lineage>
        <taxon>Bacteria</taxon>
        <taxon>Pseudomonadati</taxon>
        <taxon>Pseudomonadota</taxon>
        <taxon>Betaproteobacteria</taxon>
        <taxon>Rhodocyclales</taxon>
        <taxon>Rhodocyclaceae</taxon>
        <taxon>Propionivibrio</taxon>
    </lineage>
</organism>
<dbReference type="AlphaFoldDB" id="A0A1A8XTJ3"/>
<dbReference type="PANTHER" id="PTHR42972:SF8">
    <property type="entry name" value="POLYHYDROXYBUTYRATE DEPOLYMERASE"/>
    <property type="match status" value="1"/>
</dbReference>
<dbReference type="Proteomes" id="UP000199600">
    <property type="component" value="Unassembled WGS sequence"/>
</dbReference>
<reference evidence="1 2" key="1">
    <citation type="submission" date="2016-06" db="EMBL/GenBank/DDBJ databases">
        <authorList>
            <person name="Kjaerup R.B."/>
            <person name="Dalgaard T.S."/>
            <person name="Juul-Madsen H.R."/>
        </authorList>
    </citation>
    <scope>NUCLEOTIDE SEQUENCE [LARGE SCALE GENOMIC DNA]</scope>
    <source>
        <strain evidence="1">2</strain>
    </source>
</reference>
<evidence type="ECO:0000313" key="1">
    <source>
        <dbReference type="EMBL" id="SBT07847.1"/>
    </source>
</evidence>